<feature type="transmembrane region" description="Helical" evidence="9">
    <location>
        <begin position="35"/>
        <end position="53"/>
    </location>
</feature>
<keyword evidence="12" id="KW-1185">Reference proteome</keyword>
<dbReference type="InterPro" id="IPR050164">
    <property type="entry name" value="Peptidase_C19"/>
</dbReference>
<organism evidence="11 12">
    <name type="scientific">Rhinopithecus roxellana</name>
    <name type="common">Golden snub-nosed monkey</name>
    <name type="synonym">Pygathrix roxellana</name>
    <dbReference type="NCBI Taxonomy" id="61622"/>
    <lineage>
        <taxon>Eukaryota</taxon>
        <taxon>Metazoa</taxon>
        <taxon>Chordata</taxon>
        <taxon>Craniata</taxon>
        <taxon>Vertebrata</taxon>
        <taxon>Euteleostomi</taxon>
        <taxon>Mammalia</taxon>
        <taxon>Eutheria</taxon>
        <taxon>Euarchontoglires</taxon>
        <taxon>Primates</taxon>
        <taxon>Haplorrhini</taxon>
        <taxon>Catarrhini</taxon>
        <taxon>Cercopithecidae</taxon>
        <taxon>Colobinae</taxon>
        <taxon>Rhinopithecus</taxon>
    </lineage>
</organism>
<keyword evidence="5 7" id="KW-0378">Hydrolase</keyword>
<dbReference type="Gene3D" id="3.90.70.10">
    <property type="entry name" value="Cysteine proteinases"/>
    <property type="match status" value="1"/>
</dbReference>
<evidence type="ECO:0000313" key="12">
    <source>
        <dbReference type="Proteomes" id="UP000233200"/>
    </source>
</evidence>
<reference evidence="11" key="1">
    <citation type="submission" date="2025-08" db="UniProtKB">
        <authorList>
            <consortium name="Ensembl"/>
        </authorList>
    </citation>
    <scope>IDENTIFICATION</scope>
</reference>
<evidence type="ECO:0000256" key="6">
    <source>
        <dbReference type="ARBA" id="ARBA00022807"/>
    </source>
</evidence>
<dbReference type="AlphaFoldDB" id="A0A2K6RVW1"/>
<dbReference type="EC" id="3.4.19.12" evidence="7"/>
<dbReference type="GO" id="GO:0006508">
    <property type="term" value="P:proteolysis"/>
    <property type="evidence" value="ECO:0007669"/>
    <property type="project" value="UniProtKB-KW"/>
</dbReference>
<keyword evidence="9" id="KW-0812">Transmembrane</keyword>
<dbReference type="STRING" id="61622.ENSRROP00000045158"/>
<dbReference type="GeneTree" id="ENSGT00550000075075"/>
<evidence type="ECO:0000256" key="1">
    <source>
        <dbReference type="ARBA" id="ARBA00000707"/>
    </source>
</evidence>
<evidence type="ECO:0000256" key="5">
    <source>
        <dbReference type="ARBA" id="ARBA00022801"/>
    </source>
</evidence>
<dbReference type="InterPro" id="IPR028889">
    <property type="entry name" value="USP"/>
</dbReference>
<dbReference type="PANTHER" id="PTHR24006:SF888">
    <property type="entry name" value="UBIQUITIN CARBOXYL-TERMINAL HYDROLASE 30"/>
    <property type="match status" value="1"/>
</dbReference>
<dbReference type="GO" id="GO:0004843">
    <property type="term" value="F:cysteine-type deubiquitinase activity"/>
    <property type="evidence" value="ECO:0007669"/>
    <property type="project" value="UniProtKB-UniRule"/>
</dbReference>
<dbReference type="CDD" id="cd02662">
    <property type="entry name" value="Peptidase_C19F"/>
    <property type="match status" value="1"/>
</dbReference>
<name>A0A2K6RVW1_RHIRO</name>
<dbReference type="GO" id="GO:0005741">
    <property type="term" value="C:mitochondrial outer membrane"/>
    <property type="evidence" value="ECO:0007669"/>
    <property type="project" value="Ensembl"/>
</dbReference>
<comment type="similarity">
    <text evidence="2 7">Belongs to the peptidase C19 family.</text>
</comment>
<comment type="catalytic activity">
    <reaction evidence="1 7">
        <text>Thiol-dependent hydrolysis of ester, thioester, amide, peptide and isopeptide bonds formed by the C-terminal Gly of ubiquitin (a 76-residue protein attached to proteins as an intracellular targeting signal).</text>
        <dbReference type="EC" id="3.4.19.12"/>
    </reaction>
</comment>
<dbReference type="SUPFAM" id="SSF54001">
    <property type="entry name" value="Cysteine proteinases"/>
    <property type="match status" value="1"/>
</dbReference>
<dbReference type="Ensembl" id="ENSRROT00000069678.1">
    <property type="protein sequence ID" value="ENSRROP00000045158.1"/>
    <property type="gene ID" value="ENSRROG00000045497.1"/>
</dbReference>
<dbReference type="PROSITE" id="PS00972">
    <property type="entry name" value="USP_1"/>
    <property type="match status" value="1"/>
</dbReference>
<evidence type="ECO:0000256" key="4">
    <source>
        <dbReference type="ARBA" id="ARBA00022786"/>
    </source>
</evidence>
<dbReference type="InterPro" id="IPR038765">
    <property type="entry name" value="Papain-like_cys_pep_sf"/>
</dbReference>
<evidence type="ECO:0000256" key="7">
    <source>
        <dbReference type="RuleBase" id="RU366025"/>
    </source>
</evidence>
<sequence>MLSSRAEAAMTAADRAIQRFLRTGAAVRYKVMKNWGVIGGIAAALAAGIYVIWGPITERKKRRKGLVPGLVNLGNTCFMNSLLQGLSACPAFIRWLEEFTSQYTRDQKEPPSHQYLSLTLLHLLKALSCQEVTDDEVLDASCLLDVLRMYRWQISSFEEQDAHELFHVITSSLEDERDRQPRVTHLFDVHSLEQQSEITPKQITCRTRGSPHPTSNHWKSQHPFHGRLTSNMVCKHCEHQSPVRFDTFDSLSLSIPAATWGHPLTLDHCLHHFISSESVRDVVCDNCTKIEAKGTLNGEKVEHQRTTFVKQLKLGKVSPHHTPCWFCFEDSVCPAPETTQFSRFLFYPQLPQCLCIHLQRLSWSSHGTPLKRHEHVQFNEFLMMDIYKYHLLGHKPSQHNPKLNKNPGPTLKLQDGPGAPTPVLNQPGAPKTQIFMNGACSPSLLPTLSTPMPFPLPVVPDYSSSTYLFRLMAVVVHHGDMHSGHFVTYRRSPPSARNPLSTSNQWLWVSDDTVRKASLQEVLSSSAYLLFYERVLSRMQHQSQEYKSEE</sequence>
<keyword evidence="3 7" id="KW-0645">Protease</keyword>
<dbReference type="GO" id="GO:0008053">
    <property type="term" value="P:mitochondrial fusion"/>
    <property type="evidence" value="ECO:0007669"/>
    <property type="project" value="Ensembl"/>
</dbReference>
<accession>A0A2K6RVW1</accession>
<comment type="function">
    <text evidence="7">Deubiquitinating enzyme that removes conjugated ubiquitin from specific proteins to regulate different cellular processes.</text>
</comment>
<dbReference type="GO" id="GO:0000422">
    <property type="term" value="P:autophagy of mitochondrion"/>
    <property type="evidence" value="ECO:0007669"/>
    <property type="project" value="Ensembl"/>
</dbReference>
<evidence type="ECO:0000256" key="2">
    <source>
        <dbReference type="ARBA" id="ARBA00009085"/>
    </source>
</evidence>
<gene>
    <name evidence="11" type="primary">USP30</name>
</gene>
<evidence type="ECO:0000256" key="9">
    <source>
        <dbReference type="SAM" id="Phobius"/>
    </source>
</evidence>
<evidence type="ECO:0000259" key="10">
    <source>
        <dbReference type="PROSITE" id="PS50235"/>
    </source>
</evidence>
<dbReference type="GO" id="GO:0005634">
    <property type="term" value="C:nucleus"/>
    <property type="evidence" value="ECO:0007669"/>
    <property type="project" value="TreeGrafter"/>
</dbReference>
<keyword evidence="9" id="KW-0472">Membrane</keyword>
<dbReference type="PROSITE" id="PS50235">
    <property type="entry name" value="USP_3"/>
    <property type="match status" value="1"/>
</dbReference>
<dbReference type="GO" id="GO:0005829">
    <property type="term" value="C:cytosol"/>
    <property type="evidence" value="ECO:0007669"/>
    <property type="project" value="TreeGrafter"/>
</dbReference>
<dbReference type="GO" id="GO:0004197">
    <property type="term" value="F:cysteine-type endopeptidase activity"/>
    <property type="evidence" value="ECO:0007669"/>
    <property type="project" value="Ensembl"/>
</dbReference>
<dbReference type="InterPro" id="IPR018200">
    <property type="entry name" value="USP_CS"/>
</dbReference>
<dbReference type="Pfam" id="PF00443">
    <property type="entry name" value="UCH"/>
    <property type="match status" value="1"/>
</dbReference>
<evidence type="ECO:0000256" key="3">
    <source>
        <dbReference type="ARBA" id="ARBA00022670"/>
    </source>
</evidence>
<keyword evidence="9" id="KW-1133">Transmembrane helix</keyword>
<dbReference type="Proteomes" id="UP000233200">
    <property type="component" value="Unplaced"/>
</dbReference>
<protein>
    <recommendedName>
        <fullName evidence="7">Ubiquitin carboxyl-terminal hydrolase</fullName>
        <ecNumber evidence="7">3.4.19.12</ecNumber>
    </recommendedName>
</protein>
<feature type="region of interest" description="Disordered" evidence="8">
    <location>
        <begin position="397"/>
        <end position="428"/>
    </location>
</feature>
<proteinExistence type="inferred from homology"/>
<keyword evidence="6 7" id="KW-0788">Thiol protease</keyword>
<evidence type="ECO:0000256" key="8">
    <source>
        <dbReference type="SAM" id="MobiDB-lite"/>
    </source>
</evidence>
<dbReference type="GO" id="GO:0044313">
    <property type="term" value="P:protein K6-linked deubiquitination"/>
    <property type="evidence" value="ECO:0007669"/>
    <property type="project" value="Ensembl"/>
</dbReference>
<evidence type="ECO:0000313" key="11">
    <source>
        <dbReference type="Ensembl" id="ENSRROP00000045158.1"/>
    </source>
</evidence>
<keyword evidence="4 7" id="KW-0833">Ubl conjugation pathway</keyword>
<dbReference type="GO" id="GO:0035871">
    <property type="term" value="P:protein K11-linked deubiquitination"/>
    <property type="evidence" value="ECO:0007669"/>
    <property type="project" value="Ensembl"/>
</dbReference>
<dbReference type="PANTHER" id="PTHR24006">
    <property type="entry name" value="UBIQUITIN CARBOXYL-TERMINAL HYDROLASE"/>
    <property type="match status" value="1"/>
</dbReference>
<dbReference type="InterPro" id="IPR001394">
    <property type="entry name" value="Peptidase_C19_UCH"/>
</dbReference>
<dbReference type="PROSITE" id="PS00973">
    <property type="entry name" value="USP_2"/>
    <property type="match status" value="1"/>
</dbReference>
<reference evidence="11" key="2">
    <citation type="submission" date="2025-09" db="UniProtKB">
        <authorList>
            <consortium name="Ensembl"/>
        </authorList>
    </citation>
    <scope>IDENTIFICATION</scope>
</reference>
<feature type="domain" description="USP" evidence="10">
    <location>
        <begin position="68"/>
        <end position="535"/>
    </location>
</feature>